<accession>A0A7J8H9U6</accession>
<dbReference type="PROSITE" id="PS50297">
    <property type="entry name" value="ANK_REP_REGION"/>
    <property type="match status" value="3"/>
</dbReference>
<keyword evidence="2 3" id="KW-0040">ANK repeat</keyword>
<dbReference type="InterPro" id="IPR036770">
    <property type="entry name" value="Ankyrin_rpt-contain_sf"/>
</dbReference>
<protein>
    <submittedName>
        <fullName evidence="4">Ankyrin repeat and SOCS box containing 15</fullName>
    </submittedName>
</protein>
<dbReference type="PANTHER" id="PTHR24198:SF187">
    <property type="entry name" value="ANKYRIN REPEAT AND SOCS BOX CONTAINING 15"/>
    <property type="match status" value="1"/>
</dbReference>
<dbReference type="Gene3D" id="1.25.40.20">
    <property type="entry name" value="Ankyrin repeat-containing domain"/>
    <property type="match status" value="1"/>
</dbReference>
<evidence type="ECO:0000313" key="5">
    <source>
        <dbReference type="Proteomes" id="UP000550707"/>
    </source>
</evidence>
<evidence type="ECO:0000256" key="3">
    <source>
        <dbReference type="PROSITE-ProRule" id="PRU00023"/>
    </source>
</evidence>
<dbReference type="SMART" id="SM00248">
    <property type="entry name" value="ANK"/>
    <property type="match status" value="4"/>
</dbReference>
<evidence type="ECO:0000256" key="2">
    <source>
        <dbReference type="ARBA" id="ARBA00023043"/>
    </source>
</evidence>
<dbReference type="PANTHER" id="PTHR24198">
    <property type="entry name" value="ANKYRIN REPEAT AND PROTEIN KINASE DOMAIN-CONTAINING PROTEIN"/>
    <property type="match status" value="1"/>
</dbReference>
<sequence>MESNDDPDEDHLTSYDIQLSIQESIEASKTEFCPERFVPLSDQNRKLVKAIKQGHILELQEYVKCTYALDEADEKGWFPLHEAVVQPIQQILEIVLDASYKTLWEFKTSDGETPLTLAVKASLVENVRTLLEKGVWPNTKNDKGETPLLIAVKKGSYDMVSALLKHNASLDQPCVKRWSAMHEAAKQGRKDLIALLLKHGGSVHLRDGFGVTPLGVAAEYGHCDVLEHLIHKAPSFPNPARC</sequence>
<proteinExistence type="predicted"/>
<dbReference type="SUPFAM" id="SSF48403">
    <property type="entry name" value="Ankyrin repeat"/>
    <property type="match status" value="1"/>
</dbReference>
<dbReference type="PROSITE" id="PS50088">
    <property type="entry name" value="ANK_REPEAT"/>
    <property type="match status" value="3"/>
</dbReference>
<dbReference type="Pfam" id="PF00023">
    <property type="entry name" value="Ank"/>
    <property type="match status" value="1"/>
</dbReference>
<name>A0A7J8H9U6_MOLMO</name>
<dbReference type="EMBL" id="JACASF010000007">
    <property type="protein sequence ID" value="KAF6468928.1"/>
    <property type="molecule type" value="Genomic_DNA"/>
</dbReference>
<dbReference type="GO" id="GO:0005737">
    <property type="term" value="C:cytoplasm"/>
    <property type="evidence" value="ECO:0007669"/>
    <property type="project" value="TreeGrafter"/>
</dbReference>
<reference evidence="4 5" key="1">
    <citation type="journal article" date="2020" name="Nature">
        <title>Six reference-quality genomes reveal evolution of bat adaptations.</title>
        <authorList>
            <person name="Jebb D."/>
            <person name="Huang Z."/>
            <person name="Pippel M."/>
            <person name="Hughes G.M."/>
            <person name="Lavrichenko K."/>
            <person name="Devanna P."/>
            <person name="Winkler S."/>
            <person name="Jermiin L.S."/>
            <person name="Skirmuntt E.C."/>
            <person name="Katzourakis A."/>
            <person name="Burkitt-Gray L."/>
            <person name="Ray D.A."/>
            <person name="Sullivan K.A.M."/>
            <person name="Roscito J.G."/>
            <person name="Kirilenko B.M."/>
            <person name="Davalos L.M."/>
            <person name="Corthals A.P."/>
            <person name="Power M.L."/>
            <person name="Jones G."/>
            <person name="Ransome R.D."/>
            <person name="Dechmann D.K.N."/>
            <person name="Locatelli A.G."/>
            <person name="Puechmaille S.J."/>
            <person name="Fedrigo O."/>
            <person name="Jarvis E.D."/>
            <person name="Hiller M."/>
            <person name="Vernes S.C."/>
            <person name="Myers E.W."/>
            <person name="Teeling E.C."/>
        </authorList>
    </citation>
    <scope>NUCLEOTIDE SEQUENCE [LARGE SCALE GENOMIC DNA]</scope>
    <source>
        <strain evidence="4">MMolMol1</strain>
        <tissue evidence="4">Muscle</tissue>
    </source>
</reference>
<evidence type="ECO:0000313" key="4">
    <source>
        <dbReference type="EMBL" id="KAF6468928.1"/>
    </source>
</evidence>
<dbReference type="Proteomes" id="UP000550707">
    <property type="component" value="Unassembled WGS sequence"/>
</dbReference>
<keyword evidence="1" id="KW-0677">Repeat</keyword>
<comment type="caution">
    <text evidence="4">The sequence shown here is derived from an EMBL/GenBank/DDBJ whole genome shotgun (WGS) entry which is preliminary data.</text>
</comment>
<feature type="repeat" description="ANK" evidence="3">
    <location>
        <begin position="110"/>
        <end position="142"/>
    </location>
</feature>
<dbReference type="Pfam" id="PF12796">
    <property type="entry name" value="Ank_2"/>
    <property type="match status" value="1"/>
</dbReference>
<organism evidence="4 5">
    <name type="scientific">Molossus molossus</name>
    <name type="common">Pallas' mastiff bat</name>
    <name type="synonym">Vespertilio molossus</name>
    <dbReference type="NCBI Taxonomy" id="27622"/>
    <lineage>
        <taxon>Eukaryota</taxon>
        <taxon>Metazoa</taxon>
        <taxon>Chordata</taxon>
        <taxon>Craniata</taxon>
        <taxon>Vertebrata</taxon>
        <taxon>Euteleostomi</taxon>
        <taxon>Mammalia</taxon>
        <taxon>Eutheria</taxon>
        <taxon>Laurasiatheria</taxon>
        <taxon>Chiroptera</taxon>
        <taxon>Yangochiroptera</taxon>
        <taxon>Molossidae</taxon>
        <taxon>Molossus</taxon>
    </lineage>
</organism>
<dbReference type="InterPro" id="IPR002110">
    <property type="entry name" value="Ankyrin_rpt"/>
</dbReference>
<keyword evidence="5" id="KW-1185">Reference proteome</keyword>
<feature type="repeat" description="ANK" evidence="3">
    <location>
        <begin position="143"/>
        <end position="171"/>
    </location>
</feature>
<feature type="repeat" description="ANK" evidence="3">
    <location>
        <begin position="176"/>
        <end position="208"/>
    </location>
</feature>
<evidence type="ECO:0000256" key="1">
    <source>
        <dbReference type="ARBA" id="ARBA00022737"/>
    </source>
</evidence>
<dbReference type="AlphaFoldDB" id="A0A7J8H9U6"/>
<gene>
    <name evidence="4" type="ORF">HJG59_001075</name>
</gene>